<proteinExistence type="predicted"/>
<dbReference type="PANTHER" id="PTHR43798">
    <property type="entry name" value="MONOACYLGLYCEROL LIPASE"/>
    <property type="match status" value="1"/>
</dbReference>
<dbReference type="AlphaFoldDB" id="W5W6J4"/>
<dbReference type="GO" id="GO:0016020">
    <property type="term" value="C:membrane"/>
    <property type="evidence" value="ECO:0007669"/>
    <property type="project" value="TreeGrafter"/>
</dbReference>
<dbReference type="Gene3D" id="3.40.50.1820">
    <property type="entry name" value="alpha/beta hydrolase"/>
    <property type="match status" value="1"/>
</dbReference>
<dbReference type="PANTHER" id="PTHR43798:SF31">
    <property type="entry name" value="AB HYDROLASE SUPERFAMILY PROTEIN YCLE"/>
    <property type="match status" value="1"/>
</dbReference>
<keyword evidence="4" id="KW-1185">Reference proteome</keyword>
<dbReference type="EMBL" id="CP007155">
    <property type="protein sequence ID" value="AHH93809.1"/>
    <property type="molecule type" value="Genomic_DNA"/>
</dbReference>
<dbReference type="STRING" id="1449976.KALB_432"/>
<dbReference type="SUPFAM" id="SSF53474">
    <property type="entry name" value="alpha/beta-Hydrolases"/>
    <property type="match status" value="1"/>
</dbReference>
<feature type="domain" description="AB hydrolase-1" evidence="2">
    <location>
        <begin position="14"/>
        <end position="237"/>
    </location>
</feature>
<reference evidence="3 4" key="1">
    <citation type="journal article" date="2014" name="BMC Genomics">
        <title>Complete genome sequence of producer of the glycopeptide antibiotic Aculeximycin Kutzneria albida DSM 43870T, a representative of minor genus of Pseudonocardiaceae.</title>
        <authorList>
            <person name="Rebets Y."/>
            <person name="Tokovenko B."/>
            <person name="Lushchyk I."/>
            <person name="Ruckert C."/>
            <person name="Zaburannyi N."/>
            <person name="Bechthold A."/>
            <person name="Kalinowski J."/>
            <person name="Luzhetskyy A."/>
        </authorList>
    </citation>
    <scope>NUCLEOTIDE SEQUENCE [LARGE SCALE GENOMIC DNA]</scope>
    <source>
        <strain evidence="3">DSM 43870</strain>
    </source>
</reference>
<keyword evidence="1 3" id="KW-0378">Hydrolase</keyword>
<dbReference type="HOGENOM" id="CLU_020336_50_1_11"/>
<dbReference type="Proteomes" id="UP000019225">
    <property type="component" value="Chromosome"/>
</dbReference>
<dbReference type="Pfam" id="PF12697">
    <property type="entry name" value="Abhydrolase_6"/>
    <property type="match status" value="1"/>
</dbReference>
<dbReference type="PRINTS" id="PR00111">
    <property type="entry name" value="ABHYDROLASE"/>
</dbReference>
<evidence type="ECO:0000313" key="4">
    <source>
        <dbReference type="Proteomes" id="UP000019225"/>
    </source>
</evidence>
<dbReference type="InterPro" id="IPR000073">
    <property type="entry name" value="AB_hydrolase_1"/>
</dbReference>
<dbReference type="KEGG" id="kal:KALB_432"/>
<dbReference type="InterPro" id="IPR050266">
    <property type="entry name" value="AB_hydrolase_sf"/>
</dbReference>
<dbReference type="InterPro" id="IPR029058">
    <property type="entry name" value="AB_hydrolase_fold"/>
</dbReference>
<evidence type="ECO:0000259" key="2">
    <source>
        <dbReference type="Pfam" id="PF12697"/>
    </source>
</evidence>
<dbReference type="GO" id="GO:0016787">
    <property type="term" value="F:hydrolase activity"/>
    <property type="evidence" value="ECO:0007669"/>
    <property type="project" value="UniProtKB-KW"/>
</dbReference>
<dbReference type="RefSeq" id="WP_025354087.1">
    <property type="nucleotide sequence ID" value="NZ_CP007155.1"/>
</dbReference>
<evidence type="ECO:0000256" key="1">
    <source>
        <dbReference type="ARBA" id="ARBA00022801"/>
    </source>
</evidence>
<accession>W5W6J4</accession>
<dbReference type="PATRIC" id="fig|1449976.3.peg.439"/>
<gene>
    <name evidence="3" type="ORF">KALB_432</name>
</gene>
<sequence length="247" mass="26528">MALSYDVAGSGTPVVLLHSTACDRRMWDPQWAALTERHRVLRPDFRGYGQTPRGTGPYTDAEDVLALMDSLAIDSAALVGASFGGRIAQVLAADHPERVSRLALLCAGTPGGQPGPDMDDYLQAEARLTAAEDVPGIAELFARTWLGPAADDSAREAVRAMRLNSARMATEPGTWGTSALVDLREITAPTLVVSGRHDLPTYQRIAREVADRVPGARLLELDWAGHLPSLERPAEITALLLEFLAVP</sequence>
<protein>
    <submittedName>
        <fullName evidence="3">Alpha/beta hydrolase fold protein</fullName>
    </submittedName>
</protein>
<evidence type="ECO:0000313" key="3">
    <source>
        <dbReference type="EMBL" id="AHH93809.1"/>
    </source>
</evidence>
<dbReference type="eggNOG" id="COG0596">
    <property type="taxonomic scope" value="Bacteria"/>
</dbReference>
<name>W5W6J4_9PSEU</name>
<organism evidence="3 4">
    <name type="scientific">Kutzneria albida DSM 43870</name>
    <dbReference type="NCBI Taxonomy" id="1449976"/>
    <lineage>
        <taxon>Bacteria</taxon>
        <taxon>Bacillati</taxon>
        <taxon>Actinomycetota</taxon>
        <taxon>Actinomycetes</taxon>
        <taxon>Pseudonocardiales</taxon>
        <taxon>Pseudonocardiaceae</taxon>
        <taxon>Kutzneria</taxon>
    </lineage>
</organism>
<dbReference type="OrthoDB" id="495620at2"/>